<feature type="domain" description="ABC transmembrane type-1" evidence="8">
    <location>
        <begin position="77"/>
        <end position="268"/>
    </location>
</feature>
<feature type="transmembrane region" description="Helical" evidence="7">
    <location>
        <begin position="81"/>
        <end position="100"/>
    </location>
</feature>
<evidence type="ECO:0000313" key="10">
    <source>
        <dbReference type="Proteomes" id="UP000578449"/>
    </source>
</evidence>
<accession>A0A840PBQ8</accession>
<evidence type="ECO:0000313" key="9">
    <source>
        <dbReference type="EMBL" id="MBB5135281.1"/>
    </source>
</evidence>
<dbReference type="InterPro" id="IPR035906">
    <property type="entry name" value="MetI-like_sf"/>
</dbReference>
<keyword evidence="10" id="KW-1185">Reference proteome</keyword>
<evidence type="ECO:0000256" key="3">
    <source>
        <dbReference type="ARBA" id="ARBA00022475"/>
    </source>
</evidence>
<dbReference type="PROSITE" id="PS50928">
    <property type="entry name" value="ABC_TM1"/>
    <property type="match status" value="1"/>
</dbReference>
<feature type="transmembrane region" description="Helical" evidence="7">
    <location>
        <begin position="112"/>
        <end position="134"/>
    </location>
</feature>
<feature type="transmembrane region" description="Helical" evidence="7">
    <location>
        <begin position="146"/>
        <end position="168"/>
    </location>
</feature>
<evidence type="ECO:0000259" key="8">
    <source>
        <dbReference type="PROSITE" id="PS50928"/>
    </source>
</evidence>
<dbReference type="SUPFAM" id="SSF161098">
    <property type="entry name" value="MetI-like"/>
    <property type="match status" value="1"/>
</dbReference>
<keyword evidence="4 7" id="KW-0812">Transmembrane</keyword>
<protein>
    <submittedName>
        <fullName evidence="9">ABC-type glycerol-3-phosphate transport system permease component</fullName>
    </submittedName>
</protein>
<keyword evidence="3" id="KW-1003">Cell membrane</keyword>
<dbReference type="InterPro" id="IPR000515">
    <property type="entry name" value="MetI-like"/>
</dbReference>
<dbReference type="RefSeq" id="WP_185052219.1">
    <property type="nucleotide sequence ID" value="NZ_BAABIX010000015.1"/>
</dbReference>
<evidence type="ECO:0000256" key="5">
    <source>
        <dbReference type="ARBA" id="ARBA00022989"/>
    </source>
</evidence>
<keyword evidence="2 7" id="KW-0813">Transport</keyword>
<dbReference type="GO" id="GO:0005886">
    <property type="term" value="C:plasma membrane"/>
    <property type="evidence" value="ECO:0007669"/>
    <property type="project" value="UniProtKB-SubCell"/>
</dbReference>
<dbReference type="Gene3D" id="1.10.3720.10">
    <property type="entry name" value="MetI-like"/>
    <property type="match status" value="1"/>
</dbReference>
<proteinExistence type="inferred from homology"/>
<comment type="caution">
    <text evidence="9">The sequence shown here is derived from an EMBL/GenBank/DDBJ whole genome shotgun (WGS) entry which is preliminary data.</text>
</comment>
<gene>
    <name evidence="9" type="ORF">HNP84_005017</name>
</gene>
<comment type="subcellular location">
    <subcellularLocation>
        <location evidence="1 7">Cell membrane</location>
        <topology evidence="1 7">Multi-pass membrane protein</topology>
    </subcellularLocation>
</comment>
<keyword evidence="6 7" id="KW-0472">Membrane</keyword>
<feature type="transmembrane region" description="Helical" evidence="7">
    <location>
        <begin position="20"/>
        <end position="39"/>
    </location>
</feature>
<evidence type="ECO:0000256" key="2">
    <source>
        <dbReference type="ARBA" id="ARBA00022448"/>
    </source>
</evidence>
<evidence type="ECO:0000256" key="1">
    <source>
        <dbReference type="ARBA" id="ARBA00004651"/>
    </source>
</evidence>
<dbReference type="CDD" id="cd06261">
    <property type="entry name" value="TM_PBP2"/>
    <property type="match status" value="1"/>
</dbReference>
<evidence type="ECO:0000256" key="7">
    <source>
        <dbReference type="RuleBase" id="RU363032"/>
    </source>
</evidence>
<keyword evidence="5 7" id="KW-1133">Transmembrane helix</keyword>
<feature type="transmembrane region" description="Helical" evidence="7">
    <location>
        <begin position="249"/>
        <end position="268"/>
    </location>
</feature>
<dbReference type="PANTHER" id="PTHR43744">
    <property type="entry name" value="ABC TRANSPORTER PERMEASE PROTEIN MG189-RELATED-RELATED"/>
    <property type="match status" value="1"/>
</dbReference>
<feature type="transmembrane region" description="Helical" evidence="7">
    <location>
        <begin position="202"/>
        <end position="223"/>
    </location>
</feature>
<evidence type="ECO:0000256" key="4">
    <source>
        <dbReference type="ARBA" id="ARBA00022692"/>
    </source>
</evidence>
<dbReference type="EMBL" id="JACHGN010000010">
    <property type="protein sequence ID" value="MBB5135281.1"/>
    <property type="molecule type" value="Genomic_DNA"/>
</dbReference>
<dbReference type="GO" id="GO:0055085">
    <property type="term" value="P:transmembrane transport"/>
    <property type="evidence" value="ECO:0007669"/>
    <property type="project" value="InterPro"/>
</dbReference>
<name>A0A840PBQ8_9ACTN</name>
<dbReference type="Proteomes" id="UP000578449">
    <property type="component" value="Unassembled WGS sequence"/>
</dbReference>
<dbReference type="Pfam" id="PF00528">
    <property type="entry name" value="BPD_transp_1"/>
    <property type="match status" value="1"/>
</dbReference>
<sequence length="282" mass="31349">MKRDIAPRRVMGLTVQGARYLLLILFAVLFLMPFVWIWFSALKSTAEINADPFGVPGELMWGNLAEAWTTGRFGTYIGNSVLYAVFVVPLVTAFSCLAGYALGARRPPGERLIFGAFLLGIMVPFQSIMIPQYYLIRDLDLLGTYWGVIVPSVALGLAFGVFLMRAFFRGLPQEIGNAARIDGAGEWRVFTRIMLPLARPGLITLVVLQFMFTWNMFLIPLLYGQDENLRPISTGIMFFIGEYSVDRSMIASGVTLASIPIIAVYLVLQRHFIQGMTAGALK</sequence>
<evidence type="ECO:0000256" key="6">
    <source>
        <dbReference type="ARBA" id="ARBA00023136"/>
    </source>
</evidence>
<comment type="similarity">
    <text evidence="7">Belongs to the binding-protein-dependent transport system permease family.</text>
</comment>
<dbReference type="AlphaFoldDB" id="A0A840PBQ8"/>
<reference evidence="9 10" key="1">
    <citation type="submission" date="2020-08" db="EMBL/GenBank/DDBJ databases">
        <title>Genomic Encyclopedia of Type Strains, Phase IV (KMG-IV): sequencing the most valuable type-strain genomes for metagenomic binning, comparative biology and taxonomic classification.</title>
        <authorList>
            <person name="Goeker M."/>
        </authorList>
    </citation>
    <scope>NUCLEOTIDE SEQUENCE [LARGE SCALE GENOMIC DNA]</scope>
    <source>
        <strain evidence="9 10">DSM 45615</strain>
    </source>
</reference>
<dbReference type="PANTHER" id="PTHR43744:SF12">
    <property type="entry name" value="ABC TRANSPORTER PERMEASE PROTEIN MG189-RELATED"/>
    <property type="match status" value="1"/>
</dbReference>
<organism evidence="9 10">
    <name type="scientific">Thermocatellispora tengchongensis</name>
    <dbReference type="NCBI Taxonomy" id="1073253"/>
    <lineage>
        <taxon>Bacteria</taxon>
        <taxon>Bacillati</taxon>
        <taxon>Actinomycetota</taxon>
        <taxon>Actinomycetes</taxon>
        <taxon>Streptosporangiales</taxon>
        <taxon>Streptosporangiaceae</taxon>
        <taxon>Thermocatellispora</taxon>
    </lineage>
</organism>